<dbReference type="HOGENOM" id="CLU_2882740_0_0_4"/>
<name>F6G007_RALS8</name>
<dbReference type="EMBL" id="CP002819">
    <property type="protein sequence ID" value="AEG68590.1"/>
    <property type="molecule type" value="Genomic_DNA"/>
</dbReference>
<dbReference type="AlphaFoldDB" id="F6G007"/>
<dbReference type="PATRIC" id="fig|1031711.3.peg.1263"/>
<evidence type="ECO:0000313" key="2">
    <source>
        <dbReference type="Proteomes" id="UP000007953"/>
    </source>
</evidence>
<organism evidence="1 2">
    <name type="scientific">Ralstonia solanacearum (strain Po82)</name>
    <dbReference type="NCBI Taxonomy" id="1031711"/>
    <lineage>
        <taxon>Bacteria</taxon>
        <taxon>Pseudomonadati</taxon>
        <taxon>Pseudomonadota</taxon>
        <taxon>Betaproteobacteria</taxon>
        <taxon>Burkholderiales</taxon>
        <taxon>Burkholderiaceae</taxon>
        <taxon>Ralstonia</taxon>
        <taxon>Ralstonia solanacearum species complex</taxon>
    </lineage>
</organism>
<dbReference type="RefSeq" id="WP_014616584.1">
    <property type="nucleotide sequence ID" value="NC_017574.1"/>
</dbReference>
<gene>
    <name evidence="1" type="ordered locus">RSPO_c01289</name>
</gene>
<accession>F6G007</accession>
<protein>
    <submittedName>
        <fullName evidence="1">Uncharacterized protein</fullName>
    </submittedName>
</protein>
<proteinExistence type="predicted"/>
<dbReference type="Proteomes" id="UP000007953">
    <property type="component" value="Chromosome"/>
</dbReference>
<evidence type="ECO:0000313" key="1">
    <source>
        <dbReference type="EMBL" id="AEG68590.1"/>
    </source>
</evidence>
<sequence>MREALKKRLHELERDAGDYVEVRPLEWFYGDRDAKPIRMTRQEFQARTLDGFYDDAVKAEGEA</sequence>
<dbReference type="KEGG" id="rsn:RSPO_c01289"/>
<reference evidence="1 2" key="1">
    <citation type="journal article" date="2011" name="J. Bacteriol.">
        <title>Complete genome sequence of the plant pathogen Ralstonia solanacearum strain Po82.</title>
        <authorList>
            <person name="Xu J."/>
            <person name="Zheng H.J."/>
            <person name="Liu L."/>
            <person name="Pan Z.C."/>
            <person name="Prior P."/>
            <person name="Tang B."/>
            <person name="Xu J.S."/>
            <person name="Zhang H."/>
            <person name="Tian Q."/>
            <person name="Zhang L.Q."/>
            <person name="Feng J."/>
        </authorList>
    </citation>
    <scope>NUCLEOTIDE SEQUENCE [LARGE SCALE GENOMIC DNA]</scope>
    <source>
        <strain evidence="1 2">Po82</strain>
    </source>
</reference>